<dbReference type="GO" id="GO:0043590">
    <property type="term" value="C:bacterial nucleoid"/>
    <property type="evidence" value="ECO:0007669"/>
    <property type="project" value="TreeGrafter"/>
</dbReference>
<dbReference type="AlphaFoldDB" id="A0A1T4N8U0"/>
<dbReference type="OrthoDB" id="9789152at2"/>
<dbReference type="RefSeq" id="WP_078736960.1">
    <property type="nucleotide sequence ID" value="NZ_FUXE01000009.1"/>
</dbReference>
<sequence length="242" mass="27863">MLLSTRAIVLSKHPYSDNFCIAHLFTESMGMMGYRIPLGSGNKKGKAQNLRRLIAPLSELQIIAEHREGRALQEIKEAEHARIRLNLLSHPVKLSIAHFLSEVLTHILRDIPGEEELFAYITHSLDVLEECHLGTANFHLTFLYHLLDFVGIAPSQYHSHFPRGWFDLAEARFVERAPLSPCIPPEEVYFLPTFQRITYKNMSVFHFSVTERRRILNYLLTYYSLHFAHVGQLSSPEVLSLL</sequence>
<keyword evidence="3 4" id="KW-0234">DNA repair</keyword>
<evidence type="ECO:0000256" key="1">
    <source>
        <dbReference type="ARBA" id="ARBA00022763"/>
    </source>
</evidence>
<keyword evidence="1 4" id="KW-0227">DNA damage</keyword>
<name>A0A1T4N8U0_9PORP</name>
<dbReference type="InterPro" id="IPR037278">
    <property type="entry name" value="ARFGAP/RecO"/>
</dbReference>
<dbReference type="SUPFAM" id="SSF57863">
    <property type="entry name" value="ArfGap/RecO-like zinc finger"/>
    <property type="match status" value="1"/>
</dbReference>
<gene>
    <name evidence="4" type="primary">recO</name>
    <name evidence="6" type="ORF">SAMN02745171_01036</name>
</gene>
<evidence type="ECO:0000256" key="2">
    <source>
        <dbReference type="ARBA" id="ARBA00023172"/>
    </source>
</evidence>
<keyword evidence="7" id="KW-1185">Reference proteome</keyword>
<protein>
    <recommendedName>
        <fullName evidence="4">DNA repair protein RecO</fullName>
    </recommendedName>
    <alternativeName>
        <fullName evidence="4">Recombination protein O</fullName>
    </alternativeName>
</protein>
<evidence type="ECO:0000256" key="4">
    <source>
        <dbReference type="HAMAP-Rule" id="MF_00201"/>
    </source>
</evidence>
<evidence type="ECO:0000313" key="6">
    <source>
        <dbReference type="EMBL" id="SJZ75467.1"/>
    </source>
</evidence>
<accession>A0A1T4N8U0</accession>
<dbReference type="HAMAP" id="MF_00201">
    <property type="entry name" value="RecO"/>
    <property type="match status" value="1"/>
</dbReference>
<dbReference type="STRING" id="29524.SAMN02745171_01036"/>
<evidence type="ECO:0000259" key="5">
    <source>
        <dbReference type="Pfam" id="PF11967"/>
    </source>
</evidence>
<dbReference type="InterPro" id="IPR003717">
    <property type="entry name" value="RecO"/>
</dbReference>
<dbReference type="Pfam" id="PF11967">
    <property type="entry name" value="RecO_N"/>
    <property type="match status" value="1"/>
</dbReference>
<comment type="function">
    <text evidence="4">Involved in DNA repair and RecF pathway recombination.</text>
</comment>
<evidence type="ECO:0000256" key="3">
    <source>
        <dbReference type="ARBA" id="ARBA00023204"/>
    </source>
</evidence>
<organism evidence="6 7">
    <name type="scientific">Porphyromonas circumdentaria</name>
    <dbReference type="NCBI Taxonomy" id="29524"/>
    <lineage>
        <taxon>Bacteria</taxon>
        <taxon>Pseudomonadati</taxon>
        <taxon>Bacteroidota</taxon>
        <taxon>Bacteroidia</taxon>
        <taxon>Bacteroidales</taxon>
        <taxon>Porphyromonadaceae</taxon>
        <taxon>Porphyromonas</taxon>
    </lineage>
</organism>
<proteinExistence type="inferred from homology"/>
<reference evidence="7" key="1">
    <citation type="submission" date="2017-02" db="EMBL/GenBank/DDBJ databases">
        <authorList>
            <person name="Varghese N."/>
            <person name="Submissions S."/>
        </authorList>
    </citation>
    <scope>NUCLEOTIDE SEQUENCE [LARGE SCALE GENOMIC DNA]</scope>
    <source>
        <strain evidence="7">ATCC 51356</strain>
    </source>
</reference>
<dbReference type="GO" id="GO:0006310">
    <property type="term" value="P:DNA recombination"/>
    <property type="evidence" value="ECO:0007669"/>
    <property type="project" value="UniProtKB-UniRule"/>
</dbReference>
<dbReference type="EMBL" id="FUXE01000009">
    <property type="protein sequence ID" value="SJZ75467.1"/>
    <property type="molecule type" value="Genomic_DNA"/>
</dbReference>
<dbReference type="Gene3D" id="2.40.50.140">
    <property type="entry name" value="Nucleic acid-binding proteins"/>
    <property type="match status" value="1"/>
</dbReference>
<dbReference type="Proteomes" id="UP000190121">
    <property type="component" value="Unassembled WGS sequence"/>
</dbReference>
<dbReference type="InterPro" id="IPR022572">
    <property type="entry name" value="DNA_rep/recomb_RecO_N"/>
</dbReference>
<comment type="similarity">
    <text evidence="4">Belongs to the RecO family.</text>
</comment>
<feature type="domain" description="DNA replication/recombination mediator RecO N-terminal" evidence="5">
    <location>
        <begin position="1"/>
        <end position="81"/>
    </location>
</feature>
<dbReference type="PANTHER" id="PTHR33991:SF1">
    <property type="entry name" value="DNA REPAIR PROTEIN RECO"/>
    <property type="match status" value="1"/>
</dbReference>
<dbReference type="PANTHER" id="PTHR33991">
    <property type="entry name" value="DNA REPAIR PROTEIN RECO"/>
    <property type="match status" value="1"/>
</dbReference>
<dbReference type="Pfam" id="PF02565">
    <property type="entry name" value="RecO_C"/>
    <property type="match status" value="1"/>
</dbReference>
<keyword evidence="2 4" id="KW-0233">DNA recombination</keyword>
<dbReference type="InterPro" id="IPR012340">
    <property type="entry name" value="NA-bd_OB-fold"/>
</dbReference>
<evidence type="ECO:0000313" key="7">
    <source>
        <dbReference type="Proteomes" id="UP000190121"/>
    </source>
</evidence>
<dbReference type="GO" id="GO:0006302">
    <property type="term" value="P:double-strand break repair"/>
    <property type="evidence" value="ECO:0007669"/>
    <property type="project" value="TreeGrafter"/>
</dbReference>